<dbReference type="Pfam" id="PF00512">
    <property type="entry name" value="HisKA"/>
    <property type="match status" value="1"/>
</dbReference>
<keyword evidence="1" id="KW-0472">Membrane</keyword>
<proteinExistence type="predicted"/>
<name>A0A0G0G2I5_9BACT</name>
<evidence type="ECO:0000313" key="4">
    <source>
        <dbReference type="Proteomes" id="UP000034536"/>
    </source>
</evidence>
<dbReference type="GO" id="GO:0000155">
    <property type="term" value="F:phosphorelay sensor kinase activity"/>
    <property type="evidence" value="ECO:0007669"/>
    <property type="project" value="InterPro"/>
</dbReference>
<evidence type="ECO:0000256" key="1">
    <source>
        <dbReference type="SAM" id="Phobius"/>
    </source>
</evidence>
<dbReference type="EMBL" id="LBQX01000038">
    <property type="protein sequence ID" value="KKP85942.1"/>
    <property type="molecule type" value="Genomic_DNA"/>
</dbReference>
<gene>
    <name evidence="3" type="ORF">UR89_C0038G0007</name>
</gene>
<dbReference type="Gene3D" id="1.10.287.130">
    <property type="match status" value="1"/>
</dbReference>
<dbReference type="CDD" id="cd00082">
    <property type="entry name" value="HisKA"/>
    <property type="match status" value="1"/>
</dbReference>
<dbReference type="InterPro" id="IPR036097">
    <property type="entry name" value="HisK_dim/P_sf"/>
</dbReference>
<feature type="domain" description="Signal transduction histidine kinase dimerisation/phosphoacceptor" evidence="2">
    <location>
        <begin position="111"/>
        <end position="171"/>
    </location>
</feature>
<dbReference type="Proteomes" id="UP000034536">
    <property type="component" value="Unassembled WGS sequence"/>
</dbReference>
<comment type="caution">
    <text evidence="3">The sequence shown here is derived from an EMBL/GenBank/DDBJ whole genome shotgun (WGS) entry which is preliminary data.</text>
</comment>
<keyword evidence="3" id="KW-0418">Kinase</keyword>
<dbReference type="InterPro" id="IPR003661">
    <property type="entry name" value="HisK_dim/P_dom"/>
</dbReference>
<feature type="transmembrane region" description="Helical" evidence="1">
    <location>
        <begin position="12"/>
        <end position="29"/>
    </location>
</feature>
<organism evidence="3 4">
    <name type="scientific">Candidatus Roizmanbacteria bacterium GW2011_GWA2_35_8</name>
    <dbReference type="NCBI Taxonomy" id="1618479"/>
    <lineage>
        <taxon>Bacteria</taxon>
        <taxon>Candidatus Roizmaniibacteriota</taxon>
    </lineage>
</organism>
<keyword evidence="1" id="KW-0812">Transmembrane</keyword>
<evidence type="ECO:0000313" key="3">
    <source>
        <dbReference type="EMBL" id="KKP85942.1"/>
    </source>
</evidence>
<sequence>MFIKARLKLTVYYLLIIMLISLFFSVVIYRNAINELQRIAQLQRYNYERKYEPLFYNSSYTLIESNLIEEAGHRIFISLVIINLSIFVFSAGFGYLLAGKTLNPIAIMIEEQNRFISDASHELKTPLTSLKSAFEVSLRDKKFDIKQAKELVAESIQEVDKLQILSENLLR</sequence>
<accession>A0A0G0G2I5</accession>
<feature type="non-terminal residue" evidence="3">
    <location>
        <position position="171"/>
    </location>
</feature>
<reference evidence="3 4" key="1">
    <citation type="journal article" date="2015" name="Nature">
        <title>rRNA introns, odd ribosomes, and small enigmatic genomes across a large radiation of phyla.</title>
        <authorList>
            <person name="Brown C.T."/>
            <person name="Hug L.A."/>
            <person name="Thomas B.C."/>
            <person name="Sharon I."/>
            <person name="Castelle C.J."/>
            <person name="Singh A."/>
            <person name="Wilkins M.J."/>
            <person name="Williams K.H."/>
            <person name="Banfield J.F."/>
        </authorList>
    </citation>
    <scope>NUCLEOTIDE SEQUENCE [LARGE SCALE GENOMIC DNA]</scope>
</reference>
<dbReference type="SUPFAM" id="SSF47384">
    <property type="entry name" value="Homodimeric domain of signal transducing histidine kinase"/>
    <property type="match status" value="1"/>
</dbReference>
<dbReference type="SMART" id="SM00388">
    <property type="entry name" value="HisKA"/>
    <property type="match status" value="1"/>
</dbReference>
<protein>
    <submittedName>
        <fullName evidence="3">Integral membrane sensor signal transduction histidine kinase</fullName>
    </submittedName>
</protein>
<evidence type="ECO:0000259" key="2">
    <source>
        <dbReference type="SMART" id="SM00388"/>
    </source>
</evidence>
<dbReference type="AlphaFoldDB" id="A0A0G0G2I5"/>
<feature type="transmembrane region" description="Helical" evidence="1">
    <location>
        <begin position="75"/>
        <end position="98"/>
    </location>
</feature>
<keyword evidence="3" id="KW-0808">Transferase</keyword>
<keyword evidence="1" id="KW-1133">Transmembrane helix</keyword>